<reference evidence="6 7" key="1">
    <citation type="journal article" date="2022" name="Front. Microbiol.">
        <title>High genomic differentiation and limited gene flow indicate recent cryptic speciation within the genus Laspinema (cyanobacteria).</title>
        <authorList>
            <person name="Stanojkovic A."/>
            <person name="Skoupy S."/>
            <person name="Skaloud P."/>
            <person name="Dvorak P."/>
        </authorList>
    </citation>
    <scope>NUCLEOTIDE SEQUENCE [LARGE SCALE GENOMIC DNA]</scope>
    <source>
        <strain evidence="6 7">D2a</strain>
    </source>
</reference>
<evidence type="ECO:0000256" key="3">
    <source>
        <dbReference type="ARBA" id="ARBA00022837"/>
    </source>
</evidence>
<dbReference type="Gene3D" id="2.120.10.30">
    <property type="entry name" value="TolB, C-terminal domain"/>
    <property type="match status" value="3"/>
</dbReference>
<feature type="compositionally biased region" description="Polar residues" evidence="4">
    <location>
        <begin position="2225"/>
        <end position="2235"/>
    </location>
</feature>
<dbReference type="InterPro" id="IPR011049">
    <property type="entry name" value="Serralysin-like_metalloprot_C"/>
</dbReference>
<dbReference type="Pfam" id="PF06739">
    <property type="entry name" value="SBBP"/>
    <property type="match status" value="6"/>
</dbReference>
<dbReference type="InterPro" id="IPR001343">
    <property type="entry name" value="Hemolysn_Ca-bd"/>
</dbReference>
<dbReference type="InterPro" id="IPR011042">
    <property type="entry name" value="6-blade_b-propeller_TolB-like"/>
</dbReference>
<keyword evidence="1" id="KW-0732">Signal</keyword>
<evidence type="ECO:0000256" key="4">
    <source>
        <dbReference type="SAM" id="MobiDB-lite"/>
    </source>
</evidence>
<keyword evidence="3" id="KW-0106">Calcium</keyword>
<protein>
    <submittedName>
        <fullName evidence="6">SBBP repeat-containing protein</fullName>
    </submittedName>
</protein>
<proteinExistence type="predicted"/>
<dbReference type="SUPFAM" id="SSF141072">
    <property type="entry name" value="CalX-like"/>
    <property type="match status" value="6"/>
</dbReference>
<dbReference type="PANTHER" id="PTHR35580">
    <property type="entry name" value="CELL SURFACE GLYCOPROTEIN (S-LAYER PROTEIN)-LIKE PROTEIN"/>
    <property type="match status" value="1"/>
</dbReference>
<dbReference type="InterPro" id="IPR052918">
    <property type="entry name" value="Motility_Chemotaxis_Reg"/>
</dbReference>
<feature type="domain" description="Calx-beta" evidence="5">
    <location>
        <begin position="793"/>
        <end position="886"/>
    </location>
</feature>
<keyword evidence="2" id="KW-0677">Repeat</keyword>
<dbReference type="SUPFAM" id="SSF101898">
    <property type="entry name" value="NHL repeat"/>
    <property type="match status" value="1"/>
</dbReference>
<evidence type="ECO:0000256" key="1">
    <source>
        <dbReference type="ARBA" id="ARBA00022729"/>
    </source>
</evidence>
<keyword evidence="7" id="KW-1185">Reference proteome</keyword>
<evidence type="ECO:0000313" key="7">
    <source>
        <dbReference type="Proteomes" id="UP001525890"/>
    </source>
</evidence>
<dbReference type="SUPFAM" id="SSF51120">
    <property type="entry name" value="beta-Roll"/>
    <property type="match status" value="1"/>
</dbReference>
<name>A0ABT2MU95_9CYAN</name>
<dbReference type="SMART" id="SM00237">
    <property type="entry name" value="Calx_beta"/>
    <property type="match status" value="4"/>
</dbReference>
<evidence type="ECO:0000313" key="6">
    <source>
        <dbReference type="EMBL" id="MCT7967471.1"/>
    </source>
</evidence>
<dbReference type="Proteomes" id="UP001525890">
    <property type="component" value="Unassembled WGS sequence"/>
</dbReference>
<dbReference type="InterPro" id="IPR010620">
    <property type="entry name" value="SBBP_repeat"/>
</dbReference>
<feature type="domain" description="Calx-beta" evidence="5">
    <location>
        <begin position="571"/>
        <end position="670"/>
    </location>
</feature>
<feature type="domain" description="Calx-beta" evidence="5">
    <location>
        <begin position="1359"/>
        <end position="1455"/>
    </location>
</feature>
<accession>A0ABT2MU95</accession>
<feature type="region of interest" description="Disordered" evidence="4">
    <location>
        <begin position="2206"/>
        <end position="2235"/>
    </location>
</feature>
<evidence type="ECO:0000259" key="5">
    <source>
        <dbReference type="SMART" id="SM00237"/>
    </source>
</evidence>
<dbReference type="Pfam" id="PF00353">
    <property type="entry name" value="HemolysinCabind"/>
    <property type="match status" value="1"/>
</dbReference>
<sequence>MNALEMTQLVADSDPSSNSLHRSIAIFDAAVENWESLAAGVLPGTDIVVLHPHQDGVAQITELLETRSNIEALHIVSHGSPGSLQLGSVLLNTDNLESYSETLAQWRNALSGKAEILLYGCDVAAGEVGESFVQRLSEITGADIAASDDPTGNAAKGGDWELEVRTGDINTPLAFAPETIAEYPGVLTGAPEWITQLGTTLNDYSNGITVDSAGNLYITGDTRGNLGGTNAGSNDAWIAKYDSSGTQQWVKQLGTTLYDSSSGITVDSAGNLYITGETLGNLSGTNAGYYDAWVAKYDSSGTQQWVQQLGTTLYDASHGITVDSAGNLYVTGETDGNLGGTYAGETDAWIAKYDSSGIQQWVQQLGTTLYDASKGITVDSAGNLYITGDTNANLGGTNAGSNDAWIAKYDSSGTQQWVKQFGSSLADSSGGITVDSAGNLYITGETLGNLGGINAGSNDAWIAKYDSSGTQQWVKQFGTTLYDSSSGITVDSAGNLYITGYTDGNLGGTNAGSRDAWVAKYDSSGTQQWVKQFGSFFSDSSFDITIDSAGTPYITGVTEGDLGGTNVGGSGDAWIAKVNLPPVVTITPGITPNETAPTTGTFILTLTKPALVGGVTVNYTVAGTATSGTDYTALSGSAVIPAGSTTATIDLVPIDDGVYEPDETVEITLTPGTGYVVQPSTSNASHTLHSTGVSIAAGTAANKTAPTNGTFILTLTEPAPLGGMTVNYTVAGTATSGTDYTTLSGSVLIPGGSITATIDLLPIDDGVYEPDETVEITLVAGTDYDLVAGSETASHTLHSTGVSIAAGTPASETGPTNGTFNLTLTEPAPLGGMTVNYTVAGTATSGTDYTALSGSVFIPAGNTTATINIAPMDDFLDEADETVELSLVAGTDYDLVSGSETATLTITDNDIAGVIIAETGSNTAASEDGITDTYSIKLATEPTTSVNIAVTPDTQTDLGSGAGTAVTLTFDSSNWNTEQTVTVAAINDTAVEYAHTSTITHAVTSTDANYNGLNVTDVTVSLTDNDWPTVSIAPGTNPSETSATPGNFEITLTDAAPPGGITLNYSIAGTATSATDYTALSGTLFIAEGQTTGSIQVVPTDDAIADPNETVQLTLNAGTNYNVNAANATGSLTVTDNDTAGVTVSAINGNTTEAAGSASFEVVLDTQPTAEVTVNLVSSNAAEGTVSVPSITFIPSNWNVPETVTVTGVDDNVADGNIPYTIQTTVTSTDSIYSSINPNDVSVTNIDNDTPNILVTQSGGSTAVTEGDTTDTYQFVLTTAPTANVNITITPDVQTNLGNGAGTAVTLTFNNTNWDTAQTVTVTAADDTAVEYAHTSTISHSVTSTDANYNGMAVSNITANVTDNDLPTVNVAAGNNASETNTSSGQFTLTLSDGAPTGGMTVNYSVAGTATSGTDYTALSGSVFIPAGATTANINVTPLDDAIDEPDETVKLTVTSGTGYNLGTTSEATISLADNDTAGAKLTQSNNSTNVAESGTTDTYEIVLLSQPTQDVSITVNPDSQTRVVGATSLTFTPSNWNLAQTVTVGAIDDSAVEYPHSGTISHSITSSDANYNGMSLSAVTANIADNDWPTLGIAPGTSPQEQSAATGNFNLTLSDPAPAEGIRVSYSFRGNATSGTDYNTLSGSAFIPAGATSANINIVPVDDFVDEDDESLEVSLTPGTNHNIGSSGSATTYVIDNDTAGMRIVESGAGTDVIEAGAADTYTVVLSSQPTAEVRIDFSSDADLNAIAPLTFTASNWNLPQTVSVSAVDDTKLQGDRTIAIAHTVSSSDAKYNGMTLPNINAYIHDPDLAETKEGLNSGFSLLELLLDAQLSQLTLPVVNKSLQNILPSDFAQKLRMDIVGAVNDVLDGDTEELAGKLQEKLSFVFSDVEVDREITEEEIKFTISGTNTIDLATIPLDGTLGFPALGINAQGSADTAFEYELSLGFGYHKDYGFYFDTENTALGFSLGLGLSDDFTATGTAGFLQLALEDNADDPTEVGAEFKVNLNDIDNAIDDGERLTFSELQGDYKLTDLFSTSLDTKANLGLKAVTSIEGSAAIPSFNFDLKAEFPVLKYEDGEWSGPQKPTLAFNNMQIDLGTFVTDFAKPILTTINDVVEPARPVIDALNKDISFLSQMDALKKIFDQNSDGKVTLVEAGATIAGKKVDTRFLDGMDKIPQVIDLVKEISGQEGTLKIDLGSYEVGVDTTDPNADLTEAETTTTEEASSPTQQAQSKASGTTSKFLSALQNIEGLSFPILSDPGTAIDLLLGKPDVTLFAYQTPKLDLDFGFQQEFPIYSILGIGINGHLGGRFNVKSNLGFGFDTYGLNQWKNADFALADSYQIFDGFYVSDTENADGTGADVNELKLTATLSAGANISAAVVKAYLTGGVQGTAKFDLLDVGEENGTSDGKVRGSEIISRISDPMSMFEINGTVDAFLDAGIDYWTVWDGWETAWSKRLGTYNLAEFRLGSGPTRRSRAIDGYISGGTVFFDANFNGVWDAEAEPFGITNPDGSFDLMVELEKFDTNGNGEIDVTEGKIVMQNGIDVSTYLPLVTPLTSTFDATVVTPLTTLIAQLVEQGIDPAQAQANVEASLGLPAGVDLQNYDPLEAMANGDANGLTVFASMIQVQNTIVQTAKLIEGVSEIPLTQLGNAAIKAIANRLSSGTPVDLTQQSEIEAIINSAIAFAAEAEPTLNSSQIASVASAASQIMALGNQLVGEIVSSGKSLTDAATDIARLQSVAVGEIATSLPELAAGTISLEQFLAQNTREAILEKMANAFAKDPTMRPIFSNSPDNPIDFTEGLNLPDSPGGPILPQGLAASSEGVNRADSNALAQNPLDFNLNLFLRFFDAEYYLAQNTDVAEAVGNGTFGSAAEHFGTFGFVEGRAPNELFGSEYLSQYADVAEAVTNGTFRSGFEHFIKFGFAEGRFPSDVFKDLEMFYLGTNPDAAAAVGQGSYANGLEHLVAVELASGGNTLSTYEVLAQTFDSQYYLMQNADVAQAVESGIFRSAMEHFIGFGMVEGRVPSMAYSDSYYLTNHADVDEAVKNGIFRSGYEHYMMYGMAEGRIGGEMMGSATSDIILGTAGSNAIVGMEGDDILFGDAGHDILIGVNVNAANPGVGEVDRLIGDVGRDTFVLGDANRTYYDSGVDAETGMNDYAAIADFAIGEDKIQLHGSAADYRLAVSPEGMFTGMAIYRKEADREDLIAVVQDVSDLNLQESYFSFV</sequence>
<dbReference type="PANTHER" id="PTHR35580:SF1">
    <property type="entry name" value="PHYTASE-LIKE DOMAIN-CONTAINING PROTEIN"/>
    <property type="match status" value="1"/>
</dbReference>
<dbReference type="Gene3D" id="2.60.40.2030">
    <property type="match status" value="6"/>
</dbReference>
<dbReference type="Pfam" id="PF03160">
    <property type="entry name" value="Calx-beta"/>
    <property type="match status" value="6"/>
</dbReference>
<dbReference type="InterPro" id="IPR003644">
    <property type="entry name" value="Calx_beta"/>
</dbReference>
<dbReference type="RefSeq" id="WP_368007052.1">
    <property type="nucleotide sequence ID" value="NZ_JAMXFF010000020.1"/>
</dbReference>
<gene>
    <name evidence="6" type="ORF">NG799_14115</name>
</gene>
<organism evidence="6 7">
    <name type="scientific">Laspinema palackyanum D2a</name>
    <dbReference type="NCBI Taxonomy" id="2953684"/>
    <lineage>
        <taxon>Bacteria</taxon>
        <taxon>Bacillati</taxon>
        <taxon>Cyanobacteriota</taxon>
        <taxon>Cyanophyceae</taxon>
        <taxon>Oscillatoriophycideae</taxon>
        <taxon>Oscillatoriales</taxon>
        <taxon>Laspinemataceae</taxon>
        <taxon>Laspinema</taxon>
        <taxon>Laspinema palackyanum</taxon>
    </lineage>
</organism>
<evidence type="ECO:0000256" key="2">
    <source>
        <dbReference type="ARBA" id="ARBA00022737"/>
    </source>
</evidence>
<comment type="caution">
    <text evidence="6">The sequence shown here is derived from an EMBL/GenBank/DDBJ whole genome shotgun (WGS) entry which is preliminary data.</text>
</comment>
<dbReference type="SUPFAM" id="SSF63829">
    <property type="entry name" value="Calcium-dependent phosphotriesterase"/>
    <property type="match status" value="1"/>
</dbReference>
<dbReference type="InterPro" id="IPR038081">
    <property type="entry name" value="CalX-like_sf"/>
</dbReference>
<feature type="domain" description="Calx-beta" evidence="5">
    <location>
        <begin position="684"/>
        <end position="779"/>
    </location>
</feature>
<dbReference type="Pfam" id="PF14252">
    <property type="entry name" value="DUF4347"/>
    <property type="match status" value="1"/>
</dbReference>
<dbReference type="EMBL" id="JAMXFF010000020">
    <property type="protein sequence ID" value="MCT7967471.1"/>
    <property type="molecule type" value="Genomic_DNA"/>
</dbReference>
<dbReference type="InterPro" id="IPR025592">
    <property type="entry name" value="DUF4347"/>
</dbReference>